<keyword evidence="8" id="KW-1185">Reference proteome</keyword>
<dbReference type="Gene3D" id="3.30.230.10">
    <property type="match status" value="1"/>
</dbReference>
<name>A0ABT4TL68_9ACTN</name>
<keyword evidence="1" id="KW-0808">Transferase</keyword>
<dbReference type="SUPFAM" id="SSF55060">
    <property type="entry name" value="GHMP Kinase, C-terminal domain"/>
    <property type="match status" value="1"/>
</dbReference>
<dbReference type="InterPro" id="IPR020568">
    <property type="entry name" value="Ribosomal_Su5_D2-typ_SF"/>
</dbReference>
<dbReference type="InterPro" id="IPR036554">
    <property type="entry name" value="GHMP_kinase_C_sf"/>
</dbReference>
<evidence type="ECO:0000256" key="3">
    <source>
        <dbReference type="ARBA" id="ARBA00022840"/>
    </source>
</evidence>
<proteinExistence type="predicted"/>
<dbReference type="PANTHER" id="PTHR10457">
    <property type="entry name" value="MEVALONATE KINASE/GALACTOKINASE"/>
    <property type="match status" value="1"/>
</dbReference>
<evidence type="ECO:0000313" key="7">
    <source>
        <dbReference type="EMBL" id="MDA2805432.1"/>
    </source>
</evidence>
<dbReference type="Pfam" id="PF10509">
    <property type="entry name" value="GalKase_gal_bdg"/>
    <property type="match status" value="1"/>
</dbReference>
<accession>A0ABT4TL68</accession>
<gene>
    <name evidence="7" type="ORF">O4U47_13000</name>
</gene>
<keyword evidence="4" id="KW-0299">Galactose metabolism</keyword>
<evidence type="ECO:0000259" key="5">
    <source>
        <dbReference type="Pfam" id="PF08544"/>
    </source>
</evidence>
<evidence type="ECO:0000256" key="4">
    <source>
        <dbReference type="ARBA" id="ARBA00023144"/>
    </source>
</evidence>
<dbReference type="InterPro" id="IPR014721">
    <property type="entry name" value="Ribsml_uS5_D2-typ_fold_subgr"/>
</dbReference>
<protein>
    <recommendedName>
        <fullName evidence="9">Galactokinase</fullName>
    </recommendedName>
</protein>
<dbReference type="EMBL" id="JAQFWP010000021">
    <property type="protein sequence ID" value="MDA2805432.1"/>
    <property type="molecule type" value="Genomic_DNA"/>
</dbReference>
<reference evidence="7" key="1">
    <citation type="submission" date="2023-01" db="EMBL/GenBank/DDBJ databases">
        <title>Draft genome sequence of Nocardiopsis sp. LSu2-4 isolated from halophytes.</title>
        <authorList>
            <person name="Duangmal K."/>
            <person name="Chantavorakit T."/>
        </authorList>
    </citation>
    <scope>NUCLEOTIDE SEQUENCE</scope>
    <source>
        <strain evidence="7">LSu2-4</strain>
    </source>
</reference>
<dbReference type="Proteomes" id="UP001165685">
    <property type="component" value="Unassembled WGS sequence"/>
</dbReference>
<dbReference type="InterPro" id="IPR019539">
    <property type="entry name" value="GalKase_N"/>
</dbReference>
<dbReference type="Pfam" id="PF08544">
    <property type="entry name" value="GHMP_kinases_C"/>
    <property type="match status" value="1"/>
</dbReference>
<dbReference type="SUPFAM" id="SSF54211">
    <property type="entry name" value="Ribosomal protein S5 domain 2-like"/>
    <property type="match status" value="1"/>
</dbReference>
<evidence type="ECO:0000313" key="8">
    <source>
        <dbReference type="Proteomes" id="UP001165685"/>
    </source>
</evidence>
<keyword evidence="2" id="KW-0547">Nucleotide-binding</keyword>
<dbReference type="PANTHER" id="PTHR10457:SF7">
    <property type="entry name" value="GALACTOKINASE-RELATED"/>
    <property type="match status" value="1"/>
</dbReference>
<dbReference type="InterPro" id="IPR006206">
    <property type="entry name" value="Mevalonate/galactokinase"/>
</dbReference>
<evidence type="ECO:0000256" key="1">
    <source>
        <dbReference type="ARBA" id="ARBA00022679"/>
    </source>
</evidence>
<keyword evidence="4" id="KW-0119">Carbohydrate metabolism</keyword>
<evidence type="ECO:0008006" key="9">
    <source>
        <dbReference type="Google" id="ProtNLM"/>
    </source>
</evidence>
<feature type="domain" description="Galactokinase N-terminal" evidence="6">
    <location>
        <begin position="34"/>
        <end position="81"/>
    </location>
</feature>
<evidence type="ECO:0000259" key="6">
    <source>
        <dbReference type="Pfam" id="PF10509"/>
    </source>
</evidence>
<dbReference type="Gene3D" id="3.30.70.890">
    <property type="entry name" value="GHMP kinase, C-terminal domain"/>
    <property type="match status" value="1"/>
</dbReference>
<sequence>MKLFRRLLSGRDHTARVPEWPVADSVGTGALTAAFADLYGTAPEGVRFAPGRVALMGEPGGEDSPVLLAALPWGVHAAWAPAGDGTVELRHARDPDTPLPLPAPLNDAAAGARVLIDTDLPAPAALGGQEALEEALRPVLGTTDTALPFTEGTALRVDRRTGRTRAFPFGLAAAGLRLLIADTRSIPPAPSSRRRAECARAAARLGVSSLREVEDLAGALRRLRDPVLRSRVRHTVTEDNRLSAVTGLMRAGALGDIGAVLTASHLSVRDHFGMSTPELDLAVERAVGSGARGARMTGGSGACAVALVPAERAGAVAEAVRAALEERFPRIRPRIRTALPAAGARRSD</sequence>
<dbReference type="PIRSF" id="PIRSF000530">
    <property type="entry name" value="Galactokinase"/>
    <property type="match status" value="1"/>
</dbReference>
<dbReference type="RefSeq" id="WP_270678088.1">
    <property type="nucleotide sequence ID" value="NZ_JAQFWP010000021.1"/>
</dbReference>
<keyword evidence="3" id="KW-0067">ATP-binding</keyword>
<comment type="caution">
    <text evidence="7">The sequence shown here is derived from an EMBL/GenBank/DDBJ whole genome shotgun (WGS) entry which is preliminary data.</text>
</comment>
<feature type="domain" description="GHMP kinase C-terminal" evidence="5">
    <location>
        <begin position="249"/>
        <end position="324"/>
    </location>
</feature>
<dbReference type="InterPro" id="IPR013750">
    <property type="entry name" value="GHMP_kinase_C_dom"/>
</dbReference>
<organism evidence="7 8">
    <name type="scientific">Nocardiopsis suaedae</name>
    <dbReference type="NCBI Taxonomy" id="3018444"/>
    <lineage>
        <taxon>Bacteria</taxon>
        <taxon>Bacillati</taxon>
        <taxon>Actinomycetota</taxon>
        <taxon>Actinomycetes</taxon>
        <taxon>Streptosporangiales</taxon>
        <taxon>Nocardiopsidaceae</taxon>
        <taxon>Nocardiopsis</taxon>
    </lineage>
</organism>
<evidence type="ECO:0000256" key="2">
    <source>
        <dbReference type="ARBA" id="ARBA00022741"/>
    </source>
</evidence>